<dbReference type="EMBL" id="JAVHJO010000018">
    <property type="protein sequence ID" value="KAK6524160.1"/>
    <property type="molecule type" value="Genomic_DNA"/>
</dbReference>
<evidence type="ECO:0000256" key="3">
    <source>
        <dbReference type="SAM" id="SignalP"/>
    </source>
</evidence>
<dbReference type="PANTHER" id="PTHR42077:SF1">
    <property type="entry name" value="YALI0F30239P"/>
    <property type="match status" value="1"/>
</dbReference>
<evidence type="ECO:0000256" key="2">
    <source>
        <dbReference type="SAM" id="Phobius"/>
    </source>
</evidence>
<feature type="compositionally biased region" description="Polar residues" evidence="1">
    <location>
        <begin position="134"/>
        <end position="145"/>
    </location>
</feature>
<protein>
    <submittedName>
        <fullName evidence="4">Uncharacterized protein</fullName>
    </submittedName>
</protein>
<gene>
    <name evidence="4" type="ORF">TWF694_005821</name>
</gene>
<evidence type="ECO:0000256" key="1">
    <source>
        <dbReference type="SAM" id="MobiDB-lite"/>
    </source>
</evidence>
<feature type="signal peptide" evidence="3">
    <location>
        <begin position="1"/>
        <end position="21"/>
    </location>
</feature>
<accession>A0AAV9WTN2</accession>
<dbReference type="Proteomes" id="UP001365542">
    <property type="component" value="Unassembled WGS sequence"/>
</dbReference>
<comment type="caution">
    <text evidence="4">The sequence shown here is derived from an EMBL/GenBank/DDBJ whole genome shotgun (WGS) entry which is preliminary data.</text>
</comment>
<feature type="transmembrane region" description="Helical" evidence="2">
    <location>
        <begin position="45"/>
        <end position="69"/>
    </location>
</feature>
<feature type="chain" id="PRO_5043720971" evidence="3">
    <location>
        <begin position="22"/>
        <end position="145"/>
    </location>
</feature>
<keyword evidence="2" id="KW-1133">Transmembrane helix</keyword>
<evidence type="ECO:0000313" key="5">
    <source>
        <dbReference type="Proteomes" id="UP001365542"/>
    </source>
</evidence>
<keyword evidence="3" id="KW-0732">Signal</keyword>
<organism evidence="4 5">
    <name type="scientific">Orbilia ellipsospora</name>
    <dbReference type="NCBI Taxonomy" id="2528407"/>
    <lineage>
        <taxon>Eukaryota</taxon>
        <taxon>Fungi</taxon>
        <taxon>Dikarya</taxon>
        <taxon>Ascomycota</taxon>
        <taxon>Pezizomycotina</taxon>
        <taxon>Orbiliomycetes</taxon>
        <taxon>Orbiliales</taxon>
        <taxon>Orbiliaceae</taxon>
        <taxon>Orbilia</taxon>
    </lineage>
</organism>
<evidence type="ECO:0000313" key="4">
    <source>
        <dbReference type="EMBL" id="KAK6524160.1"/>
    </source>
</evidence>
<dbReference type="PANTHER" id="PTHR42077">
    <property type="entry name" value="YALI0F30239P"/>
    <property type="match status" value="1"/>
</dbReference>
<keyword evidence="2" id="KW-0472">Membrane</keyword>
<reference evidence="4 5" key="1">
    <citation type="submission" date="2019-10" db="EMBL/GenBank/DDBJ databases">
        <authorList>
            <person name="Palmer J.M."/>
        </authorList>
    </citation>
    <scope>NUCLEOTIDE SEQUENCE [LARGE SCALE GENOMIC DNA]</scope>
    <source>
        <strain evidence="4 5">TWF694</strain>
    </source>
</reference>
<dbReference type="AlphaFoldDB" id="A0AAV9WTN2"/>
<name>A0AAV9WTN2_9PEZI</name>
<feature type="region of interest" description="Disordered" evidence="1">
    <location>
        <begin position="123"/>
        <end position="145"/>
    </location>
</feature>
<proteinExistence type="predicted"/>
<keyword evidence="5" id="KW-1185">Reference proteome</keyword>
<keyword evidence="2" id="KW-0812">Transmembrane</keyword>
<sequence>MPLPLPVLTFLLLSTTTPITALFSSSKNKPKPPPPSLFSRLLPLIILFTIVTVIAIILYLTYITVVSLSSDVHSRLDSKNIKLSRTGADVEVKGINYEKYHDLTQKVVVSAWNTSETKGYKSRLFSSKDKSKSNGKQQKGTLQAI</sequence>